<dbReference type="AlphaFoldDB" id="A0A518ICP8"/>
<gene>
    <name evidence="2" type="ORF">Enr17x_29200</name>
</gene>
<evidence type="ECO:0000259" key="1">
    <source>
        <dbReference type="Pfam" id="PF13451"/>
    </source>
</evidence>
<proteinExistence type="predicted"/>
<dbReference type="EMBL" id="CP037452">
    <property type="protein sequence ID" value="QDV50875.1"/>
    <property type="molecule type" value="Genomic_DNA"/>
</dbReference>
<evidence type="ECO:0000313" key="3">
    <source>
        <dbReference type="Proteomes" id="UP000318313"/>
    </source>
</evidence>
<dbReference type="InterPro" id="IPR025306">
    <property type="entry name" value="Zn-bnd_dom_prob"/>
</dbReference>
<dbReference type="Proteomes" id="UP000318313">
    <property type="component" value="Chromosome"/>
</dbReference>
<organism evidence="2 3">
    <name type="scientific">Gimesia fumaroli</name>
    <dbReference type="NCBI Taxonomy" id="2527976"/>
    <lineage>
        <taxon>Bacteria</taxon>
        <taxon>Pseudomonadati</taxon>
        <taxon>Planctomycetota</taxon>
        <taxon>Planctomycetia</taxon>
        <taxon>Planctomycetales</taxon>
        <taxon>Planctomycetaceae</taxon>
        <taxon>Gimesia</taxon>
    </lineage>
</organism>
<dbReference type="Pfam" id="PF13451">
    <property type="entry name" value="zf_Tbcl"/>
    <property type="match status" value="1"/>
</dbReference>
<sequence length="109" mass="12737">MCMNFDTGRNPTDEEIREAERILKQRPIKQKDHPSAVAANHKKLSHINTYGDLPNFYLDQPFTCRQCGKREIWKAKDQKWYYEEAKGHIDARAVECHACRKAKKSSNSD</sequence>
<name>A0A518ICP8_9PLAN</name>
<reference evidence="2 3" key="1">
    <citation type="submission" date="2019-03" db="EMBL/GenBank/DDBJ databases">
        <title>Deep-cultivation of Planctomycetes and their phenomic and genomic characterization uncovers novel biology.</title>
        <authorList>
            <person name="Wiegand S."/>
            <person name="Jogler M."/>
            <person name="Boedeker C."/>
            <person name="Pinto D."/>
            <person name="Vollmers J."/>
            <person name="Rivas-Marin E."/>
            <person name="Kohn T."/>
            <person name="Peeters S.H."/>
            <person name="Heuer A."/>
            <person name="Rast P."/>
            <person name="Oberbeckmann S."/>
            <person name="Bunk B."/>
            <person name="Jeske O."/>
            <person name="Meyerdierks A."/>
            <person name="Storesund J.E."/>
            <person name="Kallscheuer N."/>
            <person name="Luecker S."/>
            <person name="Lage O.M."/>
            <person name="Pohl T."/>
            <person name="Merkel B.J."/>
            <person name="Hornburger P."/>
            <person name="Mueller R.-W."/>
            <person name="Bruemmer F."/>
            <person name="Labrenz M."/>
            <person name="Spormann A.M."/>
            <person name="Op den Camp H."/>
            <person name="Overmann J."/>
            <person name="Amann R."/>
            <person name="Jetten M.S.M."/>
            <person name="Mascher T."/>
            <person name="Medema M.H."/>
            <person name="Devos D.P."/>
            <person name="Kaster A.-K."/>
            <person name="Ovreas L."/>
            <person name="Rohde M."/>
            <person name="Galperin M.Y."/>
            <person name="Jogler C."/>
        </authorList>
    </citation>
    <scope>NUCLEOTIDE SEQUENCE [LARGE SCALE GENOMIC DNA]</scope>
    <source>
        <strain evidence="2 3">Enr17</strain>
    </source>
</reference>
<dbReference type="OrthoDB" id="289270at2"/>
<evidence type="ECO:0000313" key="2">
    <source>
        <dbReference type="EMBL" id="QDV50875.1"/>
    </source>
</evidence>
<accession>A0A518ICP8</accession>
<protein>
    <recommendedName>
        <fullName evidence="1">Probable zinc-binding domain-containing protein</fullName>
    </recommendedName>
</protein>
<keyword evidence="3" id="KW-1185">Reference proteome</keyword>
<dbReference type="KEGG" id="gfm:Enr17x_29200"/>
<feature type="domain" description="Probable zinc-binding" evidence="1">
    <location>
        <begin position="59"/>
        <end position="107"/>
    </location>
</feature>